<dbReference type="AlphaFoldDB" id="A0A0K8J569"/>
<feature type="signal peptide" evidence="1">
    <location>
        <begin position="1"/>
        <end position="23"/>
    </location>
</feature>
<organism evidence="2 3">
    <name type="scientific">Herbinix luporum</name>
    <dbReference type="NCBI Taxonomy" id="1679721"/>
    <lineage>
        <taxon>Bacteria</taxon>
        <taxon>Bacillati</taxon>
        <taxon>Bacillota</taxon>
        <taxon>Clostridia</taxon>
        <taxon>Lachnospirales</taxon>
        <taxon>Lachnospiraceae</taxon>
        <taxon>Herbinix</taxon>
    </lineage>
</organism>
<feature type="chain" id="PRO_5005509353" evidence="1">
    <location>
        <begin position="24"/>
        <end position="58"/>
    </location>
</feature>
<dbReference type="KEGG" id="hsd:SD1D_1071"/>
<evidence type="ECO:0000256" key="1">
    <source>
        <dbReference type="SAM" id="SignalP"/>
    </source>
</evidence>
<accession>A0A0K8J569</accession>
<name>A0A0K8J569_9FIRM</name>
<gene>
    <name evidence="2" type="ORF">SD1D_1071</name>
</gene>
<protein>
    <submittedName>
        <fullName evidence="2">Putative secreted protein</fullName>
    </submittedName>
</protein>
<dbReference type="Proteomes" id="UP000196053">
    <property type="component" value="Chromosome I"/>
</dbReference>
<evidence type="ECO:0000313" key="2">
    <source>
        <dbReference type="EMBL" id="CUH92617.1"/>
    </source>
</evidence>
<evidence type="ECO:0000313" key="3">
    <source>
        <dbReference type="Proteomes" id="UP000196053"/>
    </source>
</evidence>
<keyword evidence="3" id="KW-1185">Reference proteome</keyword>
<dbReference type="EMBL" id="LN879430">
    <property type="protein sequence ID" value="CUH92617.1"/>
    <property type="molecule type" value="Genomic_DNA"/>
</dbReference>
<reference evidence="3" key="1">
    <citation type="submission" date="2015-09" db="EMBL/GenBank/DDBJ databases">
        <authorList>
            <person name="Wibberg D."/>
        </authorList>
    </citation>
    <scope>NUCLEOTIDE SEQUENCE [LARGE SCALE GENOMIC DNA]</scope>
    <source>
        <strain evidence="3">SD1D</strain>
    </source>
</reference>
<sequence>MRILRNILIVSIISLCFIFNACSKQDEANNSKTFTNISKPLNQIDDENIVLLNNYVCI</sequence>
<proteinExistence type="predicted"/>
<keyword evidence="1" id="KW-0732">Signal</keyword>